<dbReference type="SUPFAM" id="SSF46689">
    <property type="entry name" value="Homeodomain-like"/>
    <property type="match status" value="2"/>
</dbReference>
<dbReference type="GO" id="GO:0003700">
    <property type="term" value="F:DNA-binding transcription factor activity"/>
    <property type="evidence" value="ECO:0007669"/>
    <property type="project" value="InterPro"/>
</dbReference>
<organism evidence="5 6">
    <name type="scientific">Anaerobacterium chartisolvens</name>
    <dbReference type="NCBI Taxonomy" id="1297424"/>
    <lineage>
        <taxon>Bacteria</taxon>
        <taxon>Bacillati</taxon>
        <taxon>Bacillota</taxon>
        <taxon>Clostridia</taxon>
        <taxon>Eubacteriales</taxon>
        <taxon>Oscillospiraceae</taxon>
        <taxon>Anaerobacterium</taxon>
    </lineage>
</organism>
<dbReference type="CDD" id="cd02208">
    <property type="entry name" value="cupin_RmlC-like"/>
    <property type="match status" value="1"/>
</dbReference>
<dbReference type="RefSeq" id="WP_170138217.1">
    <property type="nucleotide sequence ID" value="NZ_QPJT01000027.1"/>
</dbReference>
<dbReference type="InterPro" id="IPR037923">
    <property type="entry name" value="HTH-like"/>
</dbReference>
<dbReference type="PROSITE" id="PS01124">
    <property type="entry name" value="HTH_ARAC_FAMILY_2"/>
    <property type="match status" value="1"/>
</dbReference>
<dbReference type="SUPFAM" id="SSF51215">
    <property type="entry name" value="Regulatory protein AraC"/>
    <property type="match status" value="1"/>
</dbReference>
<dbReference type="PROSITE" id="PS00041">
    <property type="entry name" value="HTH_ARAC_FAMILY_1"/>
    <property type="match status" value="1"/>
</dbReference>
<evidence type="ECO:0000256" key="1">
    <source>
        <dbReference type="ARBA" id="ARBA00023015"/>
    </source>
</evidence>
<dbReference type="Pfam" id="PF12833">
    <property type="entry name" value="HTH_18"/>
    <property type="match status" value="1"/>
</dbReference>
<dbReference type="EMBL" id="QPJT01000027">
    <property type="protein sequence ID" value="RCX11154.1"/>
    <property type="molecule type" value="Genomic_DNA"/>
</dbReference>
<dbReference type="PANTHER" id="PTHR43280">
    <property type="entry name" value="ARAC-FAMILY TRANSCRIPTIONAL REGULATOR"/>
    <property type="match status" value="1"/>
</dbReference>
<dbReference type="AlphaFoldDB" id="A0A369AUL9"/>
<reference evidence="5 6" key="1">
    <citation type="submission" date="2018-07" db="EMBL/GenBank/DDBJ databases">
        <title>Genomic Encyclopedia of Type Strains, Phase IV (KMG-IV): sequencing the most valuable type-strain genomes for metagenomic binning, comparative biology and taxonomic classification.</title>
        <authorList>
            <person name="Goeker M."/>
        </authorList>
    </citation>
    <scope>NUCLEOTIDE SEQUENCE [LARGE SCALE GENOMIC DNA]</scope>
    <source>
        <strain evidence="5 6">DSM 27016</strain>
    </source>
</reference>
<dbReference type="InterPro" id="IPR003313">
    <property type="entry name" value="AraC-bd"/>
</dbReference>
<proteinExistence type="predicted"/>
<keyword evidence="3" id="KW-0804">Transcription</keyword>
<keyword evidence="6" id="KW-1185">Reference proteome</keyword>
<name>A0A369AUL9_9FIRM</name>
<dbReference type="InterPro" id="IPR014710">
    <property type="entry name" value="RmlC-like_jellyroll"/>
</dbReference>
<dbReference type="Gene3D" id="2.60.120.10">
    <property type="entry name" value="Jelly Rolls"/>
    <property type="match status" value="1"/>
</dbReference>
<dbReference type="PANTHER" id="PTHR43280:SF28">
    <property type="entry name" value="HTH-TYPE TRANSCRIPTIONAL ACTIVATOR RHAS"/>
    <property type="match status" value="1"/>
</dbReference>
<keyword evidence="1" id="KW-0805">Transcription regulation</keyword>
<gene>
    <name evidence="5" type="ORF">DFR58_12730</name>
</gene>
<sequence length="294" mass="33619">MIFFDIEKLREQKHHGEGMLPIAIYTVHHKSSGNILPHHWHNELEFIFLSEGKAVFTVDDEAICARPGECIFVNSGQIHSGFSEVEDCAYISVVFSIDFIVNSFDICRRYFDDTIAGRYKIEAHFKPAIPEHGEIISDLRAIIEELTGKNTAYELSVKSRLLSLFSTIFRKSLYINVPASKKDSFRPKKYHTLKNILGYISQNYNGKLTLADISKSVSLTPQYLCKLFKEMTGTNIVDYINNYRIETAATLLKATNLSITDIALNCGFENISYFNRVFKRETGYTPTEFRLILP</sequence>
<dbReference type="InterPro" id="IPR018062">
    <property type="entry name" value="HTH_AraC-typ_CS"/>
</dbReference>
<comment type="caution">
    <text evidence="5">The sequence shown here is derived from an EMBL/GenBank/DDBJ whole genome shotgun (WGS) entry which is preliminary data.</text>
</comment>
<dbReference type="InterPro" id="IPR009057">
    <property type="entry name" value="Homeodomain-like_sf"/>
</dbReference>
<protein>
    <submittedName>
        <fullName evidence="5">AraC family transcriptional regulator</fullName>
    </submittedName>
</protein>
<dbReference type="InterPro" id="IPR018060">
    <property type="entry name" value="HTH_AraC"/>
</dbReference>
<dbReference type="GO" id="GO:0043565">
    <property type="term" value="F:sequence-specific DNA binding"/>
    <property type="evidence" value="ECO:0007669"/>
    <property type="project" value="InterPro"/>
</dbReference>
<evidence type="ECO:0000256" key="2">
    <source>
        <dbReference type="ARBA" id="ARBA00023125"/>
    </source>
</evidence>
<evidence type="ECO:0000313" key="5">
    <source>
        <dbReference type="EMBL" id="RCX11154.1"/>
    </source>
</evidence>
<keyword evidence="2" id="KW-0238">DNA-binding</keyword>
<dbReference type="Proteomes" id="UP000253034">
    <property type="component" value="Unassembled WGS sequence"/>
</dbReference>
<dbReference type="SMART" id="SM00342">
    <property type="entry name" value="HTH_ARAC"/>
    <property type="match status" value="1"/>
</dbReference>
<dbReference type="Pfam" id="PF02311">
    <property type="entry name" value="AraC_binding"/>
    <property type="match status" value="1"/>
</dbReference>
<accession>A0A369AUL9</accession>
<dbReference type="InterPro" id="IPR020449">
    <property type="entry name" value="Tscrpt_reg_AraC-type_HTH"/>
</dbReference>
<evidence type="ECO:0000259" key="4">
    <source>
        <dbReference type="PROSITE" id="PS01124"/>
    </source>
</evidence>
<evidence type="ECO:0000256" key="3">
    <source>
        <dbReference type="ARBA" id="ARBA00023163"/>
    </source>
</evidence>
<evidence type="ECO:0000313" key="6">
    <source>
        <dbReference type="Proteomes" id="UP000253034"/>
    </source>
</evidence>
<feature type="domain" description="HTH araC/xylS-type" evidence="4">
    <location>
        <begin position="194"/>
        <end position="292"/>
    </location>
</feature>
<dbReference type="Gene3D" id="1.10.10.60">
    <property type="entry name" value="Homeodomain-like"/>
    <property type="match status" value="2"/>
</dbReference>
<dbReference type="PRINTS" id="PR00032">
    <property type="entry name" value="HTHARAC"/>
</dbReference>